<evidence type="ECO:0008006" key="4">
    <source>
        <dbReference type="Google" id="ProtNLM"/>
    </source>
</evidence>
<dbReference type="PANTHER" id="PTHR40732">
    <property type="entry name" value="UPF0218 PROTEIN TK1697"/>
    <property type="match status" value="1"/>
</dbReference>
<dbReference type="AlphaFoldDB" id="X1BTC4"/>
<evidence type="ECO:0000256" key="1">
    <source>
        <dbReference type="ARBA" id="ARBA00022741"/>
    </source>
</evidence>
<keyword evidence="2" id="KW-0342">GTP-binding</keyword>
<dbReference type="GO" id="GO:0015937">
    <property type="term" value="P:coenzyme A biosynthetic process"/>
    <property type="evidence" value="ECO:0007669"/>
    <property type="project" value="InterPro"/>
</dbReference>
<organism evidence="3">
    <name type="scientific">marine sediment metagenome</name>
    <dbReference type="NCBI Taxonomy" id="412755"/>
    <lineage>
        <taxon>unclassified sequences</taxon>
        <taxon>metagenomes</taxon>
        <taxon>ecological metagenomes</taxon>
    </lineage>
</organism>
<gene>
    <name evidence="3" type="ORF">S01H4_41327</name>
</gene>
<name>X1BTC4_9ZZZZ</name>
<dbReference type="EMBL" id="BART01022593">
    <property type="protein sequence ID" value="GAG98330.1"/>
    <property type="molecule type" value="Genomic_DNA"/>
</dbReference>
<evidence type="ECO:0000313" key="3">
    <source>
        <dbReference type="EMBL" id="GAG98330.1"/>
    </source>
</evidence>
<dbReference type="InterPro" id="IPR007164">
    <property type="entry name" value="GTP-dep_dephospho-CoA_kin"/>
</dbReference>
<dbReference type="PANTHER" id="PTHR40732:SF1">
    <property type="entry name" value="GTP-DEPENDENT DEPHOSPHO-COA KINASE"/>
    <property type="match status" value="1"/>
</dbReference>
<comment type="caution">
    <text evidence="3">The sequence shown here is derived from an EMBL/GenBank/DDBJ whole genome shotgun (WGS) entry which is preliminary data.</text>
</comment>
<protein>
    <recommendedName>
        <fullName evidence="4">DUF359 domain-containing protein</fullName>
    </recommendedName>
</protein>
<dbReference type="GO" id="GO:0005525">
    <property type="term" value="F:GTP binding"/>
    <property type="evidence" value="ECO:0007669"/>
    <property type="project" value="UniProtKB-KW"/>
</dbReference>
<proteinExistence type="predicted"/>
<keyword evidence="1" id="KW-0547">Nucleotide-binding</keyword>
<dbReference type="GO" id="GO:0016301">
    <property type="term" value="F:kinase activity"/>
    <property type="evidence" value="ECO:0007669"/>
    <property type="project" value="InterPro"/>
</dbReference>
<evidence type="ECO:0000256" key="2">
    <source>
        <dbReference type="ARBA" id="ARBA00023134"/>
    </source>
</evidence>
<feature type="non-terminal residue" evidence="3">
    <location>
        <position position="1"/>
    </location>
</feature>
<sequence length="147" mass="16761">EISVYLVGDIVTQDFLASNFLKPFISVCIVDEKTQRNHIKIEIEDFFEEIIEFENPEGGIKKESFTILDAIVKSKKRTLLKVIVGEEDLLVLPLVMSIDLNDNVKNLVFYGQPPITDSKKTIPEGIVMVDVEKRIQKVVEKFVGMMM</sequence>
<accession>X1BTC4</accession>
<dbReference type="Pfam" id="PF04019">
    <property type="entry name" value="DUF359"/>
    <property type="match status" value="1"/>
</dbReference>
<reference evidence="3" key="1">
    <citation type="journal article" date="2014" name="Front. Microbiol.">
        <title>High frequency of phylogenetically diverse reductive dehalogenase-homologous genes in deep subseafloor sedimentary metagenomes.</title>
        <authorList>
            <person name="Kawai M."/>
            <person name="Futagami T."/>
            <person name="Toyoda A."/>
            <person name="Takaki Y."/>
            <person name="Nishi S."/>
            <person name="Hori S."/>
            <person name="Arai W."/>
            <person name="Tsubouchi T."/>
            <person name="Morono Y."/>
            <person name="Uchiyama I."/>
            <person name="Ito T."/>
            <person name="Fujiyama A."/>
            <person name="Inagaki F."/>
            <person name="Takami H."/>
        </authorList>
    </citation>
    <scope>NUCLEOTIDE SEQUENCE</scope>
    <source>
        <strain evidence="3">Expedition CK06-06</strain>
    </source>
</reference>